<comment type="catalytic activity">
    <reaction evidence="4">
        <text>DNA(n) + a 2'-deoxyribonucleoside 5'-triphosphate = DNA(n+1) + diphosphate</text>
        <dbReference type="Rhea" id="RHEA:22508"/>
        <dbReference type="Rhea" id="RHEA-COMP:17339"/>
        <dbReference type="Rhea" id="RHEA-COMP:17340"/>
        <dbReference type="ChEBI" id="CHEBI:33019"/>
        <dbReference type="ChEBI" id="CHEBI:61560"/>
        <dbReference type="ChEBI" id="CHEBI:173112"/>
        <dbReference type="EC" id="2.7.7.7"/>
    </reaction>
    <physiologicalReaction direction="left-to-right" evidence="4">
        <dbReference type="Rhea" id="RHEA:22509"/>
    </physiologicalReaction>
</comment>
<keyword evidence="6" id="KW-0812">Transmembrane</keyword>
<feature type="region of interest" description="Disordered" evidence="5">
    <location>
        <begin position="23"/>
        <end position="77"/>
    </location>
</feature>
<accession>A0A444YXD4</accession>
<dbReference type="GO" id="GO:0005759">
    <property type="term" value="C:mitochondrial matrix"/>
    <property type="evidence" value="ECO:0007669"/>
    <property type="project" value="TreeGrafter"/>
</dbReference>
<dbReference type="PANTHER" id="PTHR31399:SF0">
    <property type="entry name" value="DNA-DIRECTED PRIMASE_POLYMERASE PROTEIN"/>
    <property type="match status" value="1"/>
</dbReference>
<evidence type="ECO:0000256" key="3">
    <source>
        <dbReference type="ARBA" id="ARBA00044768"/>
    </source>
</evidence>
<feature type="transmembrane region" description="Helical" evidence="6">
    <location>
        <begin position="505"/>
        <end position="525"/>
    </location>
</feature>
<reference evidence="7 8" key="1">
    <citation type="submission" date="2019-01" db="EMBL/GenBank/DDBJ databases">
        <title>Sequencing of cultivated peanut Arachis hypogaea provides insights into genome evolution and oil improvement.</title>
        <authorList>
            <person name="Chen X."/>
        </authorList>
    </citation>
    <scope>NUCLEOTIDE SEQUENCE [LARGE SCALE GENOMIC DNA]</scope>
    <source>
        <strain evidence="8">cv. Fuhuasheng</strain>
        <tissue evidence="7">Leaves</tissue>
    </source>
</reference>
<dbReference type="STRING" id="3818.A0A444YXD4"/>
<comment type="caution">
    <text evidence="7">The sequence shown here is derived from an EMBL/GenBank/DDBJ whole genome shotgun (WGS) entry which is preliminary data.</text>
</comment>
<evidence type="ECO:0000313" key="7">
    <source>
        <dbReference type="EMBL" id="RYR06578.1"/>
    </source>
</evidence>
<evidence type="ECO:0000256" key="1">
    <source>
        <dbReference type="ARBA" id="ARBA00026139"/>
    </source>
</evidence>
<dbReference type="GO" id="GO:0005634">
    <property type="term" value="C:nucleus"/>
    <property type="evidence" value="ECO:0007669"/>
    <property type="project" value="TreeGrafter"/>
</dbReference>
<dbReference type="PANTHER" id="PTHR31399">
    <property type="entry name" value="DNA-DIRECTED PRIMASE / POLYMERASE PROTEIN"/>
    <property type="match status" value="1"/>
</dbReference>
<organism evidence="7 8">
    <name type="scientific">Arachis hypogaea</name>
    <name type="common">Peanut</name>
    <dbReference type="NCBI Taxonomy" id="3818"/>
    <lineage>
        <taxon>Eukaryota</taxon>
        <taxon>Viridiplantae</taxon>
        <taxon>Streptophyta</taxon>
        <taxon>Embryophyta</taxon>
        <taxon>Tracheophyta</taxon>
        <taxon>Spermatophyta</taxon>
        <taxon>Magnoliopsida</taxon>
        <taxon>eudicotyledons</taxon>
        <taxon>Gunneridae</taxon>
        <taxon>Pentapetalae</taxon>
        <taxon>rosids</taxon>
        <taxon>fabids</taxon>
        <taxon>Fabales</taxon>
        <taxon>Fabaceae</taxon>
        <taxon>Papilionoideae</taxon>
        <taxon>50 kb inversion clade</taxon>
        <taxon>dalbergioids sensu lato</taxon>
        <taxon>Dalbergieae</taxon>
        <taxon>Pterocarpus clade</taxon>
        <taxon>Arachis</taxon>
    </lineage>
</organism>
<evidence type="ECO:0000256" key="2">
    <source>
        <dbReference type="ARBA" id="ARBA00044677"/>
    </source>
</evidence>
<dbReference type="GO" id="GO:0009411">
    <property type="term" value="P:response to UV"/>
    <property type="evidence" value="ECO:0007669"/>
    <property type="project" value="TreeGrafter"/>
</dbReference>
<protein>
    <recommendedName>
        <fullName evidence="1">DNA-directed primase/polymerase protein</fullName>
        <ecNumber evidence="3">2.7.7.102</ecNumber>
    </recommendedName>
</protein>
<keyword evidence="6" id="KW-0472">Membrane</keyword>
<dbReference type="GO" id="GO:0006264">
    <property type="term" value="P:mitochondrial DNA replication"/>
    <property type="evidence" value="ECO:0007669"/>
    <property type="project" value="TreeGrafter"/>
</dbReference>
<dbReference type="GO" id="GO:0003682">
    <property type="term" value="F:chromatin binding"/>
    <property type="evidence" value="ECO:0007669"/>
    <property type="project" value="TreeGrafter"/>
</dbReference>
<dbReference type="InterPro" id="IPR044917">
    <property type="entry name" value="PRIMPOL"/>
</dbReference>
<dbReference type="AlphaFoldDB" id="A0A444YXD4"/>
<gene>
    <name evidence="7" type="ORF">Ahy_B05g073894</name>
</gene>
<dbReference type="GO" id="GO:0042276">
    <property type="term" value="P:error-prone translesion synthesis"/>
    <property type="evidence" value="ECO:0007669"/>
    <property type="project" value="InterPro"/>
</dbReference>
<dbReference type="GO" id="GO:0003887">
    <property type="term" value="F:DNA-directed DNA polymerase activity"/>
    <property type="evidence" value="ECO:0007669"/>
    <property type="project" value="UniProtKB-EC"/>
</dbReference>
<dbReference type="Proteomes" id="UP000289738">
    <property type="component" value="Chromosome B05"/>
</dbReference>
<dbReference type="EC" id="2.7.7.102" evidence="3"/>
<keyword evidence="6" id="KW-1133">Transmembrane helix</keyword>
<dbReference type="GO" id="GO:0031297">
    <property type="term" value="P:replication fork processing"/>
    <property type="evidence" value="ECO:0007669"/>
    <property type="project" value="TreeGrafter"/>
</dbReference>
<evidence type="ECO:0000256" key="4">
    <source>
        <dbReference type="ARBA" id="ARBA00047303"/>
    </source>
</evidence>
<evidence type="ECO:0000256" key="5">
    <source>
        <dbReference type="SAM" id="MobiDB-lite"/>
    </source>
</evidence>
<evidence type="ECO:0000313" key="8">
    <source>
        <dbReference type="Proteomes" id="UP000289738"/>
    </source>
</evidence>
<proteinExistence type="predicted"/>
<keyword evidence="8" id="KW-1185">Reference proteome</keyword>
<dbReference type="EMBL" id="SDMP01000015">
    <property type="protein sequence ID" value="RYR06578.1"/>
    <property type="molecule type" value="Genomic_DNA"/>
</dbReference>
<evidence type="ECO:0000256" key="6">
    <source>
        <dbReference type="SAM" id="Phobius"/>
    </source>
</evidence>
<feature type="transmembrane region" description="Helical" evidence="6">
    <location>
        <begin position="470"/>
        <end position="493"/>
    </location>
</feature>
<sequence length="668" mass="76406">MTGIRKSNNSMEDVDRLFANFKCGLSPPASALRERKRSKSRSENGGLRNDELPSRSPASGGSVGGEQKTPSTCSNATNLPSSIERVSEIIRFCSASLICIRFCTSTSSSQLKSAAAKAKWFNPGKQLSPIVFYGSPCGVPPKKPIRLWRLLHEIRLDLSQQNKLMSRKEVWATFPRQDEAMKFAKDQEDVHVFSYQDHFNGQRRFLVSTYTEFWRRYKNMDSKFRHHYEVIQEGLPCHLYFDLEFDKRVNIGKDGDEMVDLFISVVLEAFQEKYSIHGNLDWIVELDSSTKEKFSRHLIIRIPKVSFKDNSHAGAFVSEICSRIQNARETDKSFEKLFIMKDSSCNGSTSHLFVDTAVYTRNRCFRLFLSSKAGKSSFLLPTGRFKCKNLDEEEVFKASLICNMDVDCEKLLVCKPDLDCVKTLHFDTELNCNSGNSCQIPSEFTLNTCGSEVSTTYFVGNSPFPFLDRFILSVASVGNIPGMLCYIIFSICIDFVFTNSSHSHAIYWIIWYLFSEFGLMVYSMTKNRYCERIGRHHKSNNVIYVVDLRRAVYYQKCHDPDCRGYRSPLRQIPVHVFANSSVVCGSEILDDEQTIDNERENILQYEGDVDDNCNDSWWLDVVKVAEEIEKQTKTEPSTVIIDDDDGDVEWWLAVERTASQAELTTSMN</sequence>
<dbReference type="Pfam" id="PF03121">
    <property type="entry name" value="Herpes_UL52"/>
    <property type="match status" value="1"/>
</dbReference>
<feature type="compositionally biased region" description="Polar residues" evidence="5">
    <location>
        <begin position="68"/>
        <end position="77"/>
    </location>
</feature>
<name>A0A444YXD4_ARAHY</name>
<comment type="catalytic activity">
    <reaction evidence="2">
        <text>ssDNA + n NTP = ssDNA/pppN(pN)n-1 hybrid + (n-1) diphosphate.</text>
        <dbReference type="EC" id="2.7.7.102"/>
    </reaction>
</comment>